<name>A0ABT6MXC8_9SPHN</name>
<evidence type="ECO:0000256" key="1">
    <source>
        <dbReference type="SAM" id="Phobius"/>
    </source>
</evidence>
<feature type="transmembrane region" description="Helical" evidence="1">
    <location>
        <begin position="60"/>
        <end position="83"/>
    </location>
</feature>
<evidence type="ECO:0000313" key="2">
    <source>
        <dbReference type="EMBL" id="MDH7637487.1"/>
    </source>
</evidence>
<feature type="transmembrane region" description="Helical" evidence="1">
    <location>
        <begin position="181"/>
        <end position="205"/>
    </location>
</feature>
<gene>
    <name evidence="2" type="ORF">QGN17_01970</name>
</gene>
<protein>
    <recommendedName>
        <fullName evidence="4">Glycerophosphoryl diester phosphodiesterase membrane domain-containing protein</fullName>
    </recommendedName>
</protein>
<organism evidence="2 3">
    <name type="scientific">Sphingomonas oryzagri</name>
    <dbReference type="NCBI Taxonomy" id="3042314"/>
    <lineage>
        <taxon>Bacteria</taxon>
        <taxon>Pseudomonadati</taxon>
        <taxon>Pseudomonadota</taxon>
        <taxon>Alphaproteobacteria</taxon>
        <taxon>Sphingomonadales</taxon>
        <taxon>Sphingomonadaceae</taxon>
        <taxon>Sphingomonas</taxon>
    </lineage>
</organism>
<dbReference type="Proteomes" id="UP001160625">
    <property type="component" value="Unassembled WGS sequence"/>
</dbReference>
<evidence type="ECO:0008006" key="4">
    <source>
        <dbReference type="Google" id="ProtNLM"/>
    </source>
</evidence>
<feature type="transmembrane region" description="Helical" evidence="1">
    <location>
        <begin position="21"/>
        <end position="45"/>
    </location>
</feature>
<proteinExistence type="predicted"/>
<reference evidence="2" key="1">
    <citation type="submission" date="2023-04" db="EMBL/GenBank/DDBJ databases">
        <title>Sphingomonas sp. MAHUQ-71 isolated from rice field.</title>
        <authorList>
            <person name="Huq M.A."/>
        </authorList>
    </citation>
    <scope>NUCLEOTIDE SEQUENCE</scope>
    <source>
        <strain evidence="2">MAHUQ-71</strain>
    </source>
</reference>
<sequence>MSKSNLSLGAVWEETVAFLKAELSLVAPLSLLGFGLPMVALLLAVPADSAITGKLQPGPWMFWVIPCLFVSMLGSLAVSALVLTPNISVRESIAIAIRRIPAGLGLAAFYVGLQVALSIPLALADLAEGGAGPISTLVYLAGVAFMIWVFVRVMPIWAVVAERPQSSWASVTRAFALTRFCYVRLLALRFVMLLAVVVTLIVLLIPIGAVTRLVGALSGNQNIGFVLSFVCMGIIVAGMVGTWTVFVALLYRRLEADNSGT</sequence>
<feature type="transmembrane region" description="Helical" evidence="1">
    <location>
        <begin position="225"/>
        <end position="251"/>
    </location>
</feature>
<comment type="caution">
    <text evidence="2">The sequence shown here is derived from an EMBL/GenBank/DDBJ whole genome shotgun (WGS) entry which is preliminary data.</text>
</comment>
<keyword evidence="1" id="KW-1133">Transmembrane helix</keyword>
<dbReference type="EMBL" id="JARYGZ010000001">
    <property type="protein sequence ID" value="MDH7637487.1"/>
    <property type="molecule type" value="Genomic_DNA"/>
</dbReference>
<feature type="transmembrane region" description="Helical" evidence="1">
    <location>
        <begin position="136"/>
        <end position="160"/>
    </location>
</feature>
<keyword evidence="3" id="KW-1185">Reference proteome</keyword>
<accession>A0ABT6MXC8</accession>
<keyword evidence="1" id="KW-0812">Transmembrane</keyword>
<evidence type="ECO:0000313" key="3">
    <source>
        <dbReference type="Proteomes" id="UP001160625"/>
    </source>
</evidence>
<feature type="transmembrane region" description="Helical" evidence="1">
    <location>
        <begin position="104"/>
        <end position="124"/>
    </location>
</feature>
<keyword evidence="1" id="KW-0472">Membrane</keyword>